<feature type="region of interest" description="Disordered" evidence="1">
    <location>
        <begin position="127"/>
        <end position="176"/>
    </location>
</feature>
<reference evidence="2" key="1">
    <citation type="journal article" date="2020" name="Stud. Mycol.">
        <title>101 Dothideomycetes genomes: a test case for predicting lifestyles and emergence of pathogens.</title>
        <authorList>
            <person name="Haridas S."/>
            <person name="Albert R."/>
            <person name="Binder M."/>
            <person name="Bloem J."/>
            <person name="Labutti K."/>
            <person name="Salamov A."/>
            <person name="Andreopoulos B."/>
            <person name="Baker S."/>
            <person name="Barry K."/>
            <person name="Bills G."/>
            <person name="Bluhm B."/>
            <person name="Cannon C."/>
            <person name="Castanera R."/>
            <person name="Culley D."/>
            <person name="Daum C."/>
            <person name="Ezra D."/>
            <person name="Gonzalez J."/>
            <person name="Henrissat B."/>
            <person name="Kuo A."/>
            <person name="Liang C."/>
            <person name="Lipzen A."/>
            <person name="Lutzoni F."/>
            <person name="Magnuson J."/>
            <person name="Mondo S."/>
            <person name="Nolan M."/>
            <person name="Ohm R."/>
            <person name="Pangilinan J."/>
            <person name="Park H.-J."/>
            <person name="Ramirez L."/>
            <person name="Alfaro M."/>
            <person name="Sun H."/>
            <person name="Tritt A."/>
            <person name="Yoshinaga Y."/>
            <person name="Zwiers L.-H."/>
            <person name="Turgeon B."/>
            <person name="Goodwin S."/>
            <person name="Spatafora J."/>
            <person name="Crous P."/>
            <person name="Grigoriev I."/>
        </authorList>
    </citation>
    <scope>NUCLEOTIDE SEQUENCE</scope>
    <source>
        <strain evidence="2">CBS 175.79</strain>
    </source>
</reference>
<dbReference type="AlphaFoldDB" id="A0A6A5XSF7"/>
<dbReference type="GeneID" id="54288560"/>
<dbReference type="RefSeq" id="XP_033383533.1">
    <property type="nucleotide sequence ID" value="XM_033531163.1"/>
</dbReference>
<dbReference type="EMBL" id="ML978070">
    <property type="protein sequence ID" value="KAF2015194.1"/>
    <property type="molecule type" value="Genomic_DNA"/>
</dbReference>
<proteinExistence type="predicted"/>
<protein>
    <submittedName>
        <fullName evidence="2">Uncharacterized protein</fullName>
    </submittedName>
</protein>
<accession>A0A6A5XSF7</accession>
<organism evidence="2 3">
    <name type="scientific">Aaosphaeria arxii CBS 175.79</name>
    <dbReference type="NCBI Taxonomy" id="1450172"/>
    <lineage>
        <taxon>Eukaryota</taxon>
        <taxon>Fungi</taxon>
        <taxon>Dikarya</taxon>
        <taxon>Ascomycota</taxon>
        <taxon>Pezizomycotina</taxon>
        <taxon>Dothideomycetes</taxon>
        <taxon>Pleosporomycetidae</taxon>
        <taxon>Pleosporales</taxon>
        <taxon>Pleosporales incertae sedis</taxon>
        <taxon>Aaosphaeria</taxon>
    </lineage>
</organism>
<evidence type="ECO:0000313" key="3">
    <source>
        <dbReference type="Proteomes" id="UP000799778"/>
    </source>
</evidence>
<dbReference type="Proteomes" id="UP000799778">
    <property type="component" value="Unassembled WGS sequence"/>
</dbReference>
<keyword evidence="3" id="KW-1185">Reference proteome</keyword>
<name>A0A6A5XSF7_9PLEO</name>
<gene>
    <name evidence="2" type="ORF">BU24DRAFT_452048</name>
</gene>
<evidence type="ECO:0000313" key="2">
    <source>
        <dbReference type="EMBL" id="KAF2015194.1"/>
    </source>
</evidence>
<evidence type="ECO:0000256" key="1">
    <source>
        <dbReference type="SAM" id="MobiDB-lite"/>
    </source>
</evidence>
<sequence length="176" mass="19373">MSTLRIVAGEGSVRSFLSAPIRRRLSRASKDALNNGVLIFRSVVLLSLRRHCPRDTNAKGHFNLLQTWYCYSFIISHDLQKMSQALSNQCSKTSGGVYLGCAVKDDASKLVKLVSIGICRRNSVTTPEPMRTKELSSTWDGSRRSRPEGLTTPKDGSRDPTSRGQSDQGDQALAKS</sequence>